<organism evidence="4 5">
    <name type="scientific">Rhipicephalus microplus</name>
    <name type="common">Cattle tick</name>
    <name type="synonym">Boophilus microplus</name>
    <dbReference type="NCBI Taxonomy" id="6941"/>
    <lineage>
        <taxon>Eukaryota</taxon>
        <taxon>Metazoa</taxon>
        <taxon>Ecdysozoa</taxon>
        <taxon>Arthropoda</taxon>
        <taxon>Chelicerata</taxon>
        <taxon>Arachnida</taxon>
        <taxon>Acari</taxon>
        <taxon>Parasitiformes</taxon>
        <taxon>Ixodida</taxon>
        <taxon>Ixodoidea</taxon>
        <taxon>Ixodidae</taxon>
        <taxon>Rhipicephalinae</taxon>
        <taxon>Rhipicephalus</taxon>
        <taxon>Boophilus</taxon>
    </lineage>
</organism>
<dbReference type="PROSITE" id="PS51450">
    <property type="entry name" value="LRR"/>
    <property type="match status" value="2"/>
</dbReference>
<gene>
    <name evidence="4" type="ORF">HPB51_005386</name>
</gene>
<dbReference type="Proteomes" id="UP000821866">
    <property type="component" value="Chromosome 7"/>
</dbReference>
<reference evidence="4" key="1">
    <citation type="journal article" date="2020" name="Cell">
        <title>Large-Scale Comparative Analyses of Tick Genomes Elucidate Their Genetic Diversity and Vector Capacities.</title>
        <authorList>
            <consortium name="Tick Genome and Microbiome Consortium (TIGMIC)"/>
            <person name="Jia N."/>
            <person name="Wang J."/>
            <person name="Shi W."/>
            <person name="Du L."/>
            <person name="Sun Y."/>
            <person name="Zhan W."/>
            <person name="Jiang J.F."/>
            <person name="Wang Q."/>
            <person name="Zhang B."/>
            <person name="Ji P."/>
            <person name="Bell-Sakyi L."/>
            <person name="Cui X.M."/>
            <person name="Yuan T.T."/>
            <person name="Jiang B.G."/>
            <person name="Yang W.F."/>
            <person name="Lam T.T."/>
            <person name="Chang Q.C."/>
            <person name="Ding S.J."/>
            <person name="Wang X.J."/>
            <person name="Zhu J.G."/>
            <person name="Ruan X.D."/>
            <person name="Zhao L."/>
            <person name="Wei J.T."/>
            <person name="Ye R.Z."/>
            <person name="Que T.C."/>
            <person name="Du C.H."/>
            <person name="Zhou Y.H."/>
            <person name="Cheng J.X."/>
            <person name="Dai P.F."/>
            <person name="Guo W.B."/>
            <person name="Han X.H."/>
            <person name="Huang E.J."/>
            <person name="Li L.F."/>
            <person name="Wei W."/>
            <person name="Gao Y.C."/>
            <person name="Liu J.Z."/>
            <person name="Shao H.Z."/>
            <person name="Wang X."/>
            <person name="Wang C.C."/>
            <person name="Yang T.C."/>
            <person name="Huo Q.B."/>
            <person name="Li W."/>
            <person name="Chen H.Y."/>
            <person name="Chen S.E."/>
            <person name="Zhou L.G."/>
            <person name="Ni X.B."/>
            <person name="Tian J.H."/>
            <person name="Sheng Y."/>
            <person name="Liu T."/>
            <person name="Pan Y.S."/>
            <person name="Xia L.Y."/>
            <person name="Li J."/>
            <person name="Zhao F."/>
            <person name="Cao W.C."/>
        </authorList>
    </citation>
    <scope>NUCLEOTIDE SEQUENCE</scope>
    <source>
        <strain evidence="4">Rmic-2018</strain>
    </source>
</reference>
<dbReference type="VEuPathDB" id="VectorBase:LOC119174295"/>
<dbReference type="Pfam" id="PF13855">
    <property type="entry name" value="LRR_8"/>
    <property type="match status" value="1"/>
</dbReference>
<dbReference type="SUPFAM" id="SSF52058">
    <property type="entry name" value="L domain-like"/>
    <property type="match status" value="1"/>
</dbReference>
<comment type="caution">
    <text evidence="4">The sequence shown here is derived from an EMBL/GenBank/DDBJ whole genome shotgun (WGS) entry which is preliminary data.</text>
</comment>
<keyword evidence="5" id="KW-1185">Reference proteome</keyword>
<dbReference type="Gene3D" id="3.80.10.10">
    <property type="entry name" value="Ribonuclease Inhibitor"/>
    <property type="match status" value="1"/>
</dbReference>
<sequence>MQRVRRRNCPGQRPTHNVEANGAKVVSSGRQWCPEEDSIGRPHGLVQGVPQEGPKDYSSADETAELLGTYLRDNRIRQIAADTFVSSKNLRHLDLRSCSLTDVQEDLFVHPKNLTHLNLAYNKLSDVTGAFTVLGSLRTLDLEGNRLDLIPDDTFWPLRSIESL</sequence>
<dbReference type="InterPro" id="IPR001611">
    <property type="entry name" value="Leu-rich_rpt"/>
</dbReference>
<evidence type="ECO:0000256" key="2">
    <source>
        <dbReference type="ARBA" id="ARBA00022737"/>
    </source>
</evidence>
<dbReference type="PANTHER" id="PTHR24366">
    <property type="entry name" value="IG(IMMUNOGLOBULIN) AND LRR(LEUCINE RICH REPEAT) DOMAINS"/>
    <property type="match status" value="1"/>
</dbReference>
<dbReference type="AlphaFoldDB" id="A0A9J6DFU6"/>
<dbReference type="EMBL" id="JABSTU010000009">
    <property type="protein sequence ID" value="KAH8020859.1"/>
    <property type="molecule type" value="Genomic_DNA"/>
</dbReference>
<dbReference type="PANTHER" id="PTHR24366:SF96">
    <property type="entry name" value="LEUCINE RICH REPEAT CONTAINING 53"/>
    <property type="match status" value="1"/>
</dbReference>
<proteinExistence type="predicted"/>
<dbReference type="InterPro" id="IPR003591">
    <property type="entry name" value="Leu-rich_rpt_typical-subtyp"/>
</dbReference>
<keyword evidence="1" id="KW-0433">Leucine-rich repeat</keyword>
<accession>A0A9J6DFU6</accession>
<feature type="region of interest" description="Disordered" evidence="3">
    <location>
        <begin position="1"/>
        <end position="22"/>
    </location>
</feature>
<evidence type="ECO:0000313" key="4">
    <source>
        <dbReference type="EMBL" id="KAH8020859.1"/>
    </source>
</evidence>
<protein>
    <submittedName>
        <fullName evidence="4">Uncharacterized protein</fullName>
    </submittedName>
</protein>
<dbReference type="SMART" id="SM00369">
    <property type="entry name" value="LRR_TYP"/>
    <property type="match status" value="3"/>
</dbReference>
<reference evidence="4" key="2">
    <citation type="submission" date="2021-09" db="EMBL/GenBank/DDBJ databases">
        <authorList>
            <person name="Jia N."/>
            <person name="Wang J."/>
            <person name="Shi W."/>
            <person name="Du L."/>
            <person name="Sun Y."/>
            <person name="Zhan W."/>
            <person name="Jiang J."/>
            <person name="Wang Q."/>
            <person name="Zhang B."/>
            <person name="Ji P."/>
            <person name="Sakyi L.B."/>
            <person name="Cui X."/>
            <person name="Yuan T."/>
            <person name="Jiang B."/>
            <person name="Yang W."/>
            <person name="Lam T.T.-Y."/>
            <person name="Chang Q."/>
            <person name="Ding S."/>
            <person name="Wang X."/>
            <person name="Zhu J."/>
            <person name="Ruan X."/>
            <person name="Zhao L."/>
            <person name="Wei J."/>
            <person name="Que T."/>
            <person name="Du C."/>
            <person name="Cheng J."/>
            <person name="Dai P."/>
            <person name="Han X."/>
            <person name="Huang E."/>
            <person name="Gao Y."/>
            <person name="Liu J."/>
            <person name="Shao H."/>
            <person name="Ye R."/>
            <person name="Li L."/>
            <person name="Wei W."/>
            <person name="Wang X."/>
            <person name="Wang C."/>
            <person name="Huo Q."/>
            <person name="Li W."/>
            <person name="Guo W."/>
            <person name="Chen H."/>
            <person name="Chen S."/>
            <person name="Zhou L."/>
            <person name="Zhou L."/>
            <person name="Ni X."/>
            <person name="Tian J."/>
            <person name="Zhou Y."/>
            <person name="Sheng Y."/>
            <person name="Liu T."/>
            <person name="Pan Y."/>
            <person name="Xia L."/>
            <person name="Li J."/>
            <person name="Zhao F."/>
            <person name="Cao W."/>
        </authorList>
    </citation>
    <scope>NUCLEOTIDE SEQUENCE</scope>
    <source>
        <strain evidence="4">Rmic-2018</strain>
        <tissue evidence="4">Larvae</tissue>
    </source>
</reference>
<name>A0A9J6DFU6_RHIMP</name>
<evidence type="ECO:0000313" key="5">
    <source>
        <dbReference type="Proteomes" id="UP000821866"/>
    </source>
</evidence>
<keyword evidence="2" id="KW-0677">Repeat</keyword>
<evidence type="ECO:0000256" key="1">
    <source>
        <dbReference type="ARBA" id="ARBA00022614"/>
    </source>
</evidence>
<dbReference type="InterPro" id="IPR032675">
    <property type="entry name" value="LRR_dom_sf"/>
</dbReference>
<evidence type="ECO:0000256" key="3">
    <source>
        <dbReference type="SAM" id="MobiDB-lite"/>
    </source>
</evidence>